<dbReference type="InterPro" id="IPR012334">
    <property type="entry name" value="Pectin_lyas_fold"/>
</dbReference>
<name>A0A9E2KN47_9GAMM</name>
<dbReference type="Pfam" id="PF21258">
    <property type="entry name" value="Glyco_hydro_120_ins"/>
    <property type="match status" value="1"/>
</dbReference>
<dbReference type="InterPro" id="IPR049169">
    <property type="entry name" value="Glyco_hydro_120_ins"/>
</dbReference>
<evidence type="ECO:0000313" key="2">
    <source>
        <dbReference type="EMBL" id="MBU3826516.1"/>
    </source>
</evidence>
<proteinExistence type="predicted"/>
<dbReference type="AlphaFoldDB" id="A0A9E2KN47"/>
<dbReference type="InterPro" id="IPR011050">
    <property type="entry name" value="Pectin_lyase_fold/virulence"/>
</dbReference>
<organism evidence="2 3">
    <name type="scientific">Candidatus Anaerobiospirillum merdipullorum</name>
    <dbReference type="NCBI Taxonomy" id="2838450"/>
    <lineage>
        <taxon>Bacteria</taxon>
        <taxon>Pseudomonadati</taxon>
        <taxon>Pseudomonadota</taxon>
        <taxon>Gammaproteobacteria</taxon>
        <taxon>Aeromonadales</taxon>
        <taxon>Succinivibrionaceae</taxon>
        <taxon>Anaerobiospirillum</taxon>
    </lineage>
</organism>
<reference evidence="2" key="1">
    <citation type="journal article" date="2021" name="PeerJ">
        <title>Extensive microbial diversity within the chicken gut microbiome revealed by metagenomics and culture.</title>
        <authorList>
            <person name="Gilroy R."/>
            <person name="Ravi A."/>
            <person name="Getino M."/>
            <person name="Pursley I."/>
            <person name="Horton D.L."/>
            <person name="Alikhan N.F."/>
            <person name="Baker D."/>
            <person name="Gharbi K."/>
            <person name="Hall N."/>
            <person name="Watson M."/>
            <person name="Adriaenssens E.M."/>
            <person name="Foster-Nyarko E."/>
            <person name="Jarju S."/>
            <person name="Secka A."/>
            <person name="Antonio M."/>
            <person name="Oren A."/>
            <person name="Chaudhuri R.R."/>
            <person name="La Ragione R."/>
            <person name="Hildebrand F."/>
            <person name="Pallen M.J."/>
        </authorList>
    </citation>
    <scope>NUCLEOTIDE SEQUENCE</scope>
    <source>
        <strain evidence="2">687</strain>
    </source>
</reference>
<gene>
    <name evidence="2" type="ORF">IAA31_03390</name>
</gene>
<dbReference type="Gene3D" id="2.160.20.10">
    <property type="entry name" value="Single-stranded right-handed beta-helix, Pectin lyase-like"/>
    <property type="match status" value="1"/>
</dbReference>
<evidence type="ECO:0000313" key="3">
    <source>
        <dbReference type="Proteomes" id="UP000824150"/>
    </source>
</evidence>
<sequence length="494" mass="54523">MTEYLSDPQGSLKTYFATVEDDCTVIYANFGGADPNVDQVEINVRPNCVKPVHVGINYITLEGLEICCAATQWNPPTGVQSGMVDTYWSKGWIIQNCHLHDAKTSAISLGKEVSTGNCECTRYRRKPGYQYQMEAVFKALKRGWSKELIGSHKVLHNVIHDCGENGVVGHLGCVFSEIAYNSIYNIAKKYEFFGHEIAGIKLHTAIDVRIHHNDIYNCALGIWLDWEVQGTRVSSNVFAQNTRDLMIEVTHGPCVVDNNIFASDYNFDNVAQGTALINNLFMGTPRRIDTRDRATPYHTPHSTDVAGVAVVVSGDDRVMNNIFVGAPMGPNGISVSGTAHYNGHGDSMEEYVAKAFAGMPEDHTVFNALKDPVFIKSNLYVNDAPHYDLEKDFTATADNPHFALERVNGQPVLKCHLSTEMLKRCSIVKSWDLGAPRITECPYEDFEGHEIVFNCDLNGTCATLDETQRLAGPLANLKVGDNAVALLAQVARLA</sequence>
<dbReference type="Proteomes" id="UP000824150">
    <property type="component" value="Unassembled WGS sequence"/>
</dbReference>
<comment type="caution">
    <text evidence="2">The sequence shown here is derived from an EMBL/GenBank/DDBJ whole genome shotgun (WGS) entry which is preliminary data.</text>
</comment>
<feature type="domain" description="Glycoside hydrolase 120 insertion" evidence="1">
    <location>
        <begin position="5"/>
        <end position="42"/>
    </location>
</feature>
<evidence type="ECO:0000259" key="1">
    <source>
        <dbReference type="Pfam" id="PF21258"/>
    </source>
</evidence>
<accession>A0A9E2KN47</accession>
<dbReference type="EMBL" id="JAHLFG010000036">
    <property type="protein sequence ID" value="MBU3826516.1"/>
    <property type="molecule type" value="Genomic_DNA"/>
</dbReference>
<reference evidence="2" key="2">
    <citation type="submission" date="2021-04" db="EMBL/GenBank/DDBJ databases">
        <authorList>
            <person name="Gilroy R."/>
        </authorList>
    </citation>
    <scope>NUCLEOTIDE SEQUENCE</scope>
    <source>
        <strain evidence="2">687</strain>
    </source>
</reference>
<dbReference type="SUPFAM" id="SSF51126">
    <property type="entry name" value="Pectin lyase-like"/>
    <property type="match status" value="1"/>
</dbReference>
<protein>
    <submittedName>
        <fullName evidence="2">Right-handed parallel beta-helix repeat-containing protein</fullName>
    </submittedName>
</protein>